<dbReference type="UniPathway" id="UPA00252"/>
<dbReference type="AlphaFoldDB" id="A0A1K1WTT0"/>
<dbReference type="STRING" id="1122209.SAMN02745752_01547"/>
<dbReference type="InterPro" id="IPR011990">
    <property type="entry name" value="TPR-like_helical_dom_sf"/>
</dbReference>
<feature type="domain" description="HemY N-terminal" evidence="11">
    <location>
        <begin position="27"/>
        <end position="135"/>
    </location>
</feature>
<dbReference type="NCBIfam" id="TIGR00540">
    <property type="entry name" value="TPR_hemY_coli"/>
    <property type="match status" value="1"/>
</dbReference>
<dbReference type="InterPro" id="IPR010817">
    <property type="entry name" value="HemY_N"/>
</dbReference>
<dbReference type="Proteomes" id="UP000182350">
    <property type="component" value="Unassembled WGS sequence"/>
</dbReference>
<feature type="transmembrane region" description="Helical" evidence="10">
    <location>
        <begin position="42"/>
        <end position="68"/>
    </location>
</feature>
<evidence type="ECO:0000256" key="8">
    <source>
        <dbReference type="ARBA" id="ARBA00023136"/>
    </source>
</evidence>
<dbReference type="Pfam" id="PF07219">
    <property type="entry name" value="HemY_N"/>
    <property type="match status" value="1"/>
</dbReference>
<keyword evidence="5" id="KW-0997">Cell inner membrane</keyword>
<keyword evidence="6 10" id="KW-0812">Transmembrane</keyword>
<dbReference type="GO" id="GO:0005886">
    <property type="term" value="C:plasma membrane"/>
    <property type="evidence" value="ECO:0007669"/>
    <property type="project" value="UniProtKB-SubCell"/>
</dbReference>
<keyword evidence="8 10" id="KW-0472">Membrane</keyword>
<evidence type="ECO:0000313" key="12">
    <source>
        <dbReference type="EMBL" id="SFX40380.1"/>
    </source>
</evidence>
<dbReference type="RefSeq" id="WP_072325780.1">
    <property type="nucleotide sequence ID" value="NZ_FPJW01000004.1"/>
</dbReference>
<evidence type="ECO:0000256" key="7">
    <source>
        <dbReference type="ARBA" id="ARBA00022989"/>
    </source>
</evidence>
<reference evidence="12 13" key="1">
    <citation type="submission" date="2016-11" db="EMBL/GenBank/DDBJ databases">
        <authorList>
            <person name="Jaros S."/>
            <person name="Januszkiewicz K."/>
            <person name="Wedrychowicz H."/>
        </authorList>
    </citation>
    <scope>NUCLEOTIDE SEQUENCE [LARGE SCALE GENOMIC DNA]</scope>
    <source>
        <strain evidence="12 13">DSM 21637</strain>
    </source>
</reference>
<comment type="subcellular location">
    <subcellularLocation>
        <location evidence="2">Cell inner membrane</location>
        <topology evidence="2">Multi-pass membrane protein</topology>
    </subcellularLocation>
</comment>
<protein>
    <submittedName>
        <fullName evidence="12">HemY protein</fullName>
    </submittedName>
</protein>
<dbReference type="OrthoDB" id="7053339at2"/>
<evidence type="ECO:0000256" key="2">
    <source>
        <dbReference type="ARBA" id="ARBA00004429"/>
    </source>
</evidence>
<accession>A0A1K1WTT0</accession>
<evidence type="ECO:0000256" key="9">
    <source>
        <dbReference type="ARBA" id="ARBA00023244"/>
    </source>
</evidence>
<evidence type="ECO:0000256" key="1">
    <source>
        <dbReference type="ARBA" id="ARBA00002962"/>
    </source>
</evidence>
<dbReference type="EMBL" id="FPJW01000004">
    <property type="protein sequence ID" value="SFX40380.1"/>
    <property type="molecule type" value="Genomic_DNA"/>
</dbReference>
<dbReference type="GO" id="GO:0042168">
    <property type="term" value="P:heme metabolic process"/>
    <property type="evidence" value="ECO:0007669"/>
    <property type="project" value="InterPro"/>
</dbReference>
<dbReference type="InterPro" id="IPR005254">
    <property type="entry name" value="Heme_biosyn_assoc_TPR_pro"/>
</dbReference>
<evidence type="ECO:0000256" key="3">
    <source>
        <dbReference type="ARBA" id="ARBA00004744"/>
    </source>
</evidence>
<comment type="pathway">
    <text evidence="3">Porphyrin-containing compound metabolism; protoheme biosynthesis.</text>
</comment>
<name>A0A1K1WTT0_9GAMM</name>
<gene>
    <name evidence="12" type="ORF">SAMN02745752_01547</name>
</gene>
<organism evidence="12 13">
    <name type="scientific">Marinospirillum alkaliphilum DSM 21637</name>
    <dbReference type="NCBI Taxonomy" id="1122209"/>
    <lineage>
        <taxon>Bacteria</taxon>
        <taxon>Pseudomonadati</taxon>
        <taxon>Pseudomonadota</taxon>
        <taxon>Gammaproteobacteria</taxon>
        <taxon>Oceanospirillales</taxon>
        <taxon>Oceanospirillaceae</taxon>
        <taxon>Marinospirillum</taxon>
    </lineage>
</organism>
<keyword evidence="7 10" id="KW-1133">Transmembrane helix</keyword>
<keyword evidence="13" id="KW-1185">Reference proteome</keyword>
<evidence type="ECO:0000313" key="13">
    <source>
        <dbReference type="Proteomes" id="UP000182350"/>
    </source>
</evidence>
<evidence type="ECO:0000259" key="11">
    <source>
        <dbReference type="Pfam" id="PF07219"/>
    </source>
</evidence>
<evidence type="ECO:0000256" key="6">
    <source>
        <dbReference type="ARBA" id="ARBA00022692"/>
    </source>
</evidence>
<comment type="function">
    <text evidence="1">Involved in a late step of protoheme IX synthesis.</text>
</comment>
<dbReference type="Gene3D" id="1.25.40.10">
    <property type="entry name" value="Tetratricopeptide repeat domain"/>
    <property type="match status" value="2"/>
</dbReference>
<evidence type="ECO:0000256" key="4">
    <source>
        <dbReference type="ARBA" id="ARBA00022475"/>
    </source>
</evidence>
<keyword evidence="9" id="KW-0627">Porphyrin biosynthesis</keyword>
<evidence type="ECO:0000256" key="10">
    <source>
        <dbReference type="SAM" id="Phobius"/>
    </source>
</evidence>
<sequence length="411" mass="47361">MIRRILLLLGVLALAALAGQQLMKGTGYLLVVLPDGQTSIEMSFWTGLLLLIISWLVAAWLLHLLGWLSHPLRGLKNRHQRFKSQRALRATVRGLLELSQGRWRKARKLLSRSATDSGAPLINYLAAAQAAHYEGKEEETERLLRAAEASTPDAGLAVDFTQARIQLDQGHYEQALATLVRLHQKVPNHPLVLRHLKDVHLALADWKPLMQLLPELQRHHICSPEELTQLERQVYLRRFDELLRDQQQNQLAAVSELWESLPSRLKHEDDLVLAWLRVLLKHQDYSKAEQLLKRSLRDHWSARLIEAYGLLPVEAEARRRLLEAEKWLQERPNDAALLHALARISQQLELWGKALEYYQASYRQEASNQLCAEMSRLYAALGEERQSRYFDQLAMQAVYRQLPDLPLPPRK</sequence>
<dbReference type="GO" id="GO:0006779">
    <property type="term" value="P:porphyrin-containing compound biosynthetic process"/>
    <property type="evidence" value="ECO:0007669"/>
    <property type="project" value="UniProtKB-KW"/>
</dbReference>
<dbReference type="SUPFAM" id="SSF48452">
    <property type="entry name" value="TPR-like"/>
    <property type="match status" value="1"/>
</dbReference>
<evidence type="ECO:0000256" key="5">
    <source>
        <dbReference type="ARBA" id="ARBA00022519"/>
    </source>
</evidence>
<proteinExistence type="predicted"/>
<keyword evidence="4" id="KW-1003">Cell membrane</keyword>